<dbReference type="GO" id="GO:0009536">
    <property type="term" value="C:plastid"/>
    <property type="evidence" value="ECO:0007669"/>
    <property type="project" value="UniProtKB-SubCell"/>
</dbReference>
<sequence>MTYAIIDVGGKQVWVELGKFYDINYLSGNPGDIIDLHRILIVSYKDIIKIGDPFLDSATVKARILKHLKGRKLTIFKIKPKKNVRYKKGHRQKLTRVLVEEIK</sequence>
<dbReference type="InterPro" id="IPR001787">
    <property type="entry name" value="Ribosomal_bL21"/>
</dbReference>
<dbReference type="HAMAP" id="MF_01363">
    <property type="entry name" value="Ribosomal_bL21"/>
    <property type="match status" value="1"/>
</dbReference>
<reference evidence="9" key="2">
    <citation type="submission" date="2019-04" db="EMBL/GenBank/DDBJ databases">
        <authorList>
            <person name="Pasella M."/>
        </authorList>
    </citation>
    <scope>NUCLEOTIDE SEQUENCE</scope>
    <source>
        <strain evidence="9">15261_2</strain>
    </source>
</reference>
<keyword evidence="5" id="KW-0694">RNA-binding</keyword>
<dbReference type="PANTHER" id="PTHR21349:SF7">
    <property type="entry name" value="LARGE RIBOSOMAL SUBUNIT PROTEIN BL21C"/>
    <property type="match status" value="1"/>
</dbReference>
<comment type="similarity">
    <text evidence="2">Belongs to the bacterial ribosomal protein bL21 family.</text>
</comment>
<dbReference type="PROSITE" id="PS01169">
    <property type="entry name" value="RIBOSOMAL_L21"/>
    <property type="match status" value="1"/>
</dbReference>
<dbReference type="GO" id="GO:0003735">
    <property type="term" value="F:structural constituent of ribosome"/>
    <property type="evidence" value="ECO:0007669"/>
    <property type="project" value="InterPro"/>
</dbReference>
<accession>A0A4D6WWK3</accession>
<keyword evidence="7" id="KW-0687">Ribonucleoprotein</keyword>
<evidence type="ECO:0000313" key="9">
    <source>
        <dbReference type="EMBL" id="QCI06978.1"/>
    </source>
</evidence>
<evidence type="ECO:0000256" key="6">
    <source>
        <dbReference type="ARBA" id="ARBA00022980"/>
    </source>
</evidence>
<dbReference type="InterPro" id="IPR018258">
    <property type="entry name" value="Ribosomal_bL21_CS"/>
</dbReference>
<name>A0A4D6WWK3_9FLOR</name>
<dbReference type="EMBL" id="MK814671">
    <property type="protein sequence ID" value="QCI06978.1"/>
    <property type="molecule type" value="Genomic_DNA"/>
</dbReference>
<dbReference type="GO" id="GO:0006412">
    <property type="term" value="P:translation"/>
    <property type="evidence" value="ECO:0007669"/>
    <property type="project" value="InterPro"/>
</dbReference>
<evidence type="ECO:0000256" key="8">
    <source>
        <dbReference type="ARBA" id="ARBA00035397"/>
    </source>
</evidence>
<dbReference type="Pfam" id="PF00829">
    <property type="entry name" value="Ribosomal_L21p"/>
    <property type="match status" value="1"/>
</dbReference>
<keyword evidence="4" id="KW-0699">rRNA-binding</keyword>
<keyword evidence="3 9" id="KW-0934">Plastid</keyword>
<dbReference type="InterPro" id="IPR036164">
    <property type="entry name" value="bL21-like_sf"/>
</dbReference>
<evidence type="ECO:0000256" key="1">
    <source>
        <dbReference type="ARBA" id="ARBA00004474"/>
    </source>
</evidence>
<dbReference type="SUPFAM" id="SSF141091">
    <property type="entry name" value="L21p-like"/>
    <property type="match status" value="1"/>
</dbReference>
<organism evidence="9">
    <name type="scientific">Haraldiophyllum bonnemaisonii</name>
    <dbReference type="NCBI Taxonomy" id="167977"/>
    <lineage>
        <taxon>Eukaryota</taxon>
        <taxon>Rhodophyta</taxon>
        <taxon>Florideophyceae</taxon>
        <taxon>Rhodymeniophycidae</taxon>
        <taxon>Ceramiales</taxon>
        <taxon>Delesseriaceae</taxon>
        <taxon>Haraldiophyllum</taxon>
    </lineage>
</organism>
<dbReference type="GO" id="GO:0005762">
    <property type="term" value="C:mitochondrial large ribosomal subunit"/>
    <property type="evidence" value="ECO:0007669"/>
    <property type="project" value="TreeGrafter"/>
</dbReference>
<gene>
    <name evidence="9" type="primary">rpl21</name>
</gene>
<keyword evidence="6 9" id="KW-0689">Ribosomal protein</keyword>
<geneLocation type="plastid" evidence="9"/>
<dbReference type="GO" id="GO:0019843">
    <property type="term" value="F:rRNA binding"/>
    <property type="evidence" value="ECO:0007669"/>
    <property type="project" value="UniProtKB-KW"/>
</dbReference>
<evidence type="ECO:0000256" key="7">
    <source>
        <dbReference type="ARBA" id="ARBA00023274"/>
    </source>
</evidence>
<evidence type="ECO:0000256" key="3">
    <source>
        <dbReference type="ARBA" id="ARBA00022640"/>
    </source>
</evidence>
<evidence type="ECO:0000256" key="5">
    <source>
        <dbReference type="ARBA" id="ARBA00022884"/>
    </source>
</evidence>
<evidence type="ECO:0000256" key="2">
    <source>
        <dbReference type="ARBA" id="ARBA00008563"/>
    </source>
</evidence>
<dbReference type="AlphaFoldDB" id="A0A4D6WWK3"/>
<dbReference type="InterPro" id="IPR028909">
    <property type="entry name" value="bL21-like"/>
</dbReference>
<dbReference type="PANTHER" id="PTHR21349">
    <property type="entry name" value="50S RIBOSOMAL PROTEIN L21"/>
    <property type="match status" value="1"/>
</dbReference>
<proteinExistence type="inferred from homology"/>
<reference evidence="9" key="1">
    <citation type="journal article" date="2019" name="Mol. Phylogenet. Evol.">
        <title>Morphological evolution and classification of the red algal order Ceramiales inferred using plastid phylogenomics.</title>
        <authorList>
            <person name="Diaz-Tapia P."/>
            <person name="Pasella M.M."/>
            <person name="Verbruggen H."/>
            <person name="Maggs C.A."/>
        </authorList>
    </citation>
    <scope>NUCLEOTIDE SEQUENCE</scope>
    <source>
        <strain evidence="9">15261_2</strain>
    </source>
</reference>
<dbReference type="NCBIfam" id="TIGR00061">
    <property type="entry name" value="L21"/>
    <property type="match status" value="1"/>
</dbReference>
<protein>
    <recommendedName>
        <fullName evidence="8">50S ribosomal protein L21, chloroplastic</fullName>
    </recommendedName>
</protein>
<evidence type="ECO:0000256" key="4">
    <source>
        <dbReference type="ARBA" id="ARBA00022730"/>
    </source>
</evidence>
<comment type="subcellular location">
    <subcellularLocation>
        <location evidence="1">Plastid</location>
    </subcellularLocation>
</comment>